<accession>A0ABS8YD30</accession>
<evidence type="ECO:0000256" key="1">
    <source>
        <dbReference type="SAM" id="Phobius"/>
    </source>
</evidence>
<evidence type="ECO:0000313" key="2">
    <source>
        <dbReference type="EMBL" id="MCE5169531.1"/>
    </source>
</evidence>
<dbReference type="InterPro" id="IPR014231">
    <property type="entry name" value="Spore_YpjB"/>
</dbReference>
<proteinExistence type="predicted"/>
<gene>
    <name evidence="2" type="ORF">LQV63_09430</name>
</gene>
<keyword evidence="1" id="KW-1133">Transmembrane helix</keyword>
<protein>
    <submittedName>
        <fullName evidence="2">Sporulation protein YpjB</fullName>
    </submittedName>
</protein>
<comment type="caution">
    <text evidence="2">The sequence shown here is derived from an EMBL/GenBank/DDBJ whole genome shotgun (WGS) entry which is preliminary data.</text>
</comment>
<feature type="transmembrane region" description="Helical" evidence="1">
    <location>
        <begin position="21"/>
        <end position="43"/>
    </location>
</feature>
<dbReference type="Proteomes" id="UP001199916">
    <property type="component" value="Unassembled WGS sequence"/>
</dbReference>
<organism evidence="2 3">
    <name type="scientific">Paenibacillus profundus</name>
    <dbReference type="NCBI Taxonomy" id="1173085"/>
    <lineage>
        <taxon>Bacteria</taxon>
        <taxon>Bacillati</taxon>
        <taxon>Bacillota</taxon>
        <taxon>Bacilli</taxon>
        <taxon>Bacillales</taxon>
        <taxon>Paenibacillaceae</taxon>
        <taxon>Paenibacillus</taxon>
    </lineage>
</organism>
<name>A0ABS8YD30_9BACL</name>
<feature type="transmembrane region" description="Helical" evidence="1">
    <location>
        <begin position="259"/>
        <end position="276"/>
    </location>
</feature>
<keyword evidence="1" id="KW-0812">Transmembrane</keyword>
<reference evidence="2 3" key="1">
    <citation type="submission" date="2021-11" db="EMBL/GenBank/DDBJ databases">
        <title>Draft genome sequence of Paenibacillus profundus YoMME, a new Gram-positive bacteria with exoelectrogenic properties.</title>
        <authorList>
            <person name="Hubenova Y."/>
            <person name="Hubenova E."/>
            <person name="Manasiev Y."/>
            <person name="Peykov S."/>
            <person name="Mitov M."/>
        </authorList>
    </citation>
    <scope>NUCLEOTIDE SEQUENCE [LARGE SCALE GENOMIC DNA]</scope>
    <source>
        <strain evidence="2 3">YoMME</strain>
    </source>
</reference>
<evidence type="ECO:0000313" key="3">
    <source>
        <dbReference type="Proteomes" id="UP001199916"/>
    </source>
</evidence>
<dbReference type="EMBL" id="JAJNBZ010000005">
    <property type="protein sequence ID" value="MCE5169531.1"/>
    <property type="molecule type" value="Genomic_DNA"/>
</dbReference>
<sequence length="293" mass="33396">MLVLNVDISPYDDEGGMYMRALIVMFGIFGLCLFAYAPAAVALTGEKLDTGPGANWRMLDKQAEELYRFVVAGEWEKAQHKVTEMGKLMTETSFTGVTGVEGVRALSDAIVQVKRALPAVEINEPKLMHVTARLRLATDALTHPKQAMWLQYEQVLRDDMSRLMQAERKEDWQIRANQWLEHIDRIRAAAIIQRNPQSIEIMESIVQLVQRGVQGEIRTAEVNQALNKYGDVLLSQLFGKSKEEPALGPLQNDSLPMQWTFMLAFIVCLTLTYVAFQKYRYEQDVIRPGRFRK</sequence>
<keyword evidence="3" id="KW-1185">Reference proteome</keyword>
<dbReference type="Pfam" id="PF09577">
    <property type="entry name" value="Spore_YpjB"/>
    <property type="match status" value="1"/>
</dbReference>
<keyword evidence="1" id="KW-0472">Membrane</keyword>